<evidence type="ECO:0000256" key="5">
    <source>
        <dbReference type="ARBA" id="ARBA00023136"/>
    </source>
</evidence>
<evidence type="ECO:0008006" key="9">
    <source>
        <dbReference type="Google" id="ProtNLM"/>
    </source>
</evidence>
<dbReference type="Proteomes" id="UP000076727">
    <property type="component" value="Unassembled WGS sequence"/>
</dbReference>
<feature type="transmembrane region" description="Helical" evidence="6">
    <location>
        <begin position="33"/>
        <end position="50"/>
    </location>
</feature>
<proteinExistence type="inferred from homology"/>
<feature type="transmembrane region" description="Helical" evidence="6">
    <location>
        <begin position="56"/>
        <end position="71"/>
    </location>
</feature>
<sequence length="131" mass="13969">MDNSRLCQRLGFGRSQRSYHSHLLRNQSNMSAYPAYVMGTLCIVGGLTGFARTRSIPSLVAGVSVGALYLYSANNIRNGTPNGLEFALGASAILLLSSLPRVAKGPIPAVLTATSTATAVYYGRKVYALRQ</sequence>
<dbReference type="OrthoDB" id="5620at2759"/>
<evidence type="ECO:0000256" key="6">
    <source>
        <dbReference type="SAM" id="Phobius"/>
    </source>
</evidence>
<keyword evidence="3 6" id="KW-0812">Transmembrane</keyword>
<name>A0A165NTU9_9APHY</name>
<dbReference type="PANTHER" id="PTHR12668:SF53">
    <property type="entry name" value="TMEM14 PROTEIN HOMOLOG YJR085C"/>
    <property type="match status" value="1"/>
</dbReference>
<keyword evidence="4 6" id="KW-1133">Transmembrane helix</keyword>
<accession>A0A165NTU9</accession>
<comment type="subcellular location">
    <subcellularLocation>
        <location evidence="1">Membrane</location>
    </subcellularLocation>
</comment>
<evidence type="ECO:0000256" key="3">
    <source>
        <dbReference type="ARBA" id="ARBA00022692"/>
    </source>
</evidence>
<dbReference type="EMBL" id="KV429077">
    <property type="protein sequence ID" value="KZT67368.1"/>
    <property type="molecule type" value="Genomic_DNA"/>
</dbReference>
<keyword evidence="5 6" id="KW-0472">Membrane</keyword>
<dbReference type="InterPro" id="IPR044890">
    <property type="entry name" value="TMEM14_sf"/>
</dbReference>
<dbReference type="AlphaFoldDB" id="A0A165NTU9"/>
<organism evidence="7 8">
    <name type="scientific">Daedalea quercina L-15889</name>
    <dbReference type="NCBI Taxonomy" id="1314783"/>
    <lineage>
        <taxon>Eukaryota</taxon>
        <taxon>Fungi</taxon>
        <taxon>Dikarya</taxon>
        <taxon>Basidiomycota</taxon>
        <taxon>Agaricomycotina</taxon>
        <taxon>Agaricomycetes</taxon>
        <taxon>Polyporales</taxon>
        <taxon>Fomitopsis</taxon>
    </lineage>
</organism>
<reference evidence="7 8" key="1">
    <citation type="journal article" date="2016" name="Mol. Biol. Evol.">
        <title>Comparative Genomics of Early-Diverging Mushroom-Forming Fungi Provides Insights into the Origins of Lignocellulose Decay Capabilities.</title>
        <authorList>
            <person name="Nagy L.G."/>
            <person name="Riley R."/>
            <person name="Tritt A."/>
            <person name="Adam C."/>
            <person name="Daum C."/>
            <person name="Floudas D."/>
            <person name="Sun H."/>
            <person name="Yadav J.S."/>
            <person name="Pangilinan J."/>
            <person name="Larsson K.H."/>
            <person name="Matsuura K."/>
            <person name="Barry K."/>
            <person name="Labutti K."/>
            <person name="Kuo R."/>
            <person name="Ohm R.A."/>
            <person name="Bhattacharya S.S."/>
            <person name="Shirouzu T."/>
            <person name="Yoshinaga Y."/>
            <person name="Martin F.M."/>
            <person name="Grigoriev I.V."/>
            <person name="Hibbett D.S."/>
        </authorList>
    </citation>
    <scope>NUCLEOTIDE SEQUENCE [LARGE SCALE GENOMIC DNA]</scope>
    <source>
        <strain evidence="7 8">L-15889</strain>
    </source>
</reference>
<dbReference type="STRING" id="1314783.A0A165NTU9"/>
<evidence type="ECO:0000256" key="4">
    <source>
        <dbReference type="ARBA" id="ARBA00022989"/>
    </source>
</evidence>
<evidence type="ECO:0000313" key="8">
    <source>
        <dbReference type="Proteomes" id="UP000076727"/>
    </source>
</evidence>
<comment type="similarity">
    <text evidence="2">Belongs to the TMEM14 family.</text>
</comment>
<dbReference type="GO" id="GO:0016020">
    <property type="term" value="C:membrane"/>
    <property type="evidence" value="ECO:0007669"/>
    <property type="project" value="UniProtKB-SubCell"/>
</dbReference>
<dbReference type="Gene3D" id="1.10.10.1740">
    <property type="entry name" value="Transmembrane protein 14-like"/>
    <property type="match status" value="1"/>
</dbReference>
<keyword evidence="8" id="KW-1185">Reference proteome</keyword>
<evidence type="ECO:0000313" key="7">
    <source>
        <dbReference type="EMBL" id="KZT67368.1"/>
    </source>
</evidence>
<dbReference type="Pfam" id="PF03647">
    <property type="entry name" value="Tmemb_14"/>
    <property type="match status" value="1"/>
</dbReference>
<gene>
    <name evidence="7" type="ORF">DAEQUDRAFT_767270</name>
</gene>
<evidence type="ECO:0000256" key="2">
    <source>
        <dbReference type="ARBA" id="ARBA00007590"/>
    </source>
</evidence>
<dbReference type="InterPro" id="IPR005349">
    <property type="entry name" value="TMEM14"/>
</dbReference>
<protein>
    <recommendedName>
        <fullName evidence="9">TMEM14-domain-containing protein</fullName>
    </recommendedName>
</protein>
<evidence type="ECO:0000256" key="1">
    <source>
        <dbReference type="ARBA" id="ARBA00004370"/>
    </source>
</evidence>
<dbReference type="PANTHER" id="PTHR12668">
    <property type="entry name" value="TRANSMEMBRANE PROTEIN 14, 15"/>
    <property type="match status" value="1"/>
</dbReference>